<proteinExistence type="predicted"/>
<evidence type="ECO:0008006" key="3">
    <source>
        <dbReference type="Google" id="ProtNLM"/>
    </source>
</evidence>
<sequence length="416" mass="46869">MSSQTLPQELIDNVIDHFHDDRPSLKACALVCRAWLSSCRAHIFHSISLQPPTVNLRSQIFGTTTDSWRLHKILQTSPEIAQYIRNLLICEGIVGKEWINGDRTLPLLLGKLRNITKFQLERSSSMRIIWKTIPPGLRGAMISVLGSPSLLELKLVGLVFDRPAELLQILQSCRILRVLRADHLIFQDEQSLDFSSVVQSDRPSAPLDILVVGPRTSTALIRCLLHPESTINAKAVRKLSLSISGNFPDVAQLLRSTSSVEELELILMNDIDLQEYWALPSSDHIDLSHNPHLHTLEIKFDVIQRQDDPLPWLNAVLFTVRTPNALRYINIVYSLYLPSPYMDRSVNTTIFTGWRDIDVTLTGMDFVHLEKVKLHFALENPIGFGIAPRFLKEVDLKSPALLAAGLLEIGAFDTSE</sequence>
<evidence type="ECO:0000313" key="2">
    <source>
        <dbReference type="Proteomes" id="UP000807353"/>
    </source>
</evidence>
<dbReference type="OrthoDB" id="2828997at2759"/>
<evidence type="ECO:0000313" key="1">
    <source>
        <dbReference type="EMBL" id="KAF9461180.1"/>
    </source>
</evidence>
<gene>
    <name evidence="1" type="ORF">BDZ94DRAFT_855128</name>
</gene>
<keyword evidence="2" id="KW-1185">Reference proteome</keyword>
<dbReference type="Proteomes" id="UP000807353">
    <property type="component" value="Unassembled WGS sequence"/>
</dbReference>
<organism evidence="1 2">
    <name type="scientific">Collybia nuda</name>
    <dbReference type="NCBI Taxonomy" id="64659"/>
    <lineage>
        <taxon>Eukaryota</taxon>
        <taxon>Fungi</taxon>
        <taxon>Dikarya</taxon>
        <taxon>Basidiomycota</taxon>
        <taxon>Agaricomycotina</taxon>
        <taxon>Agaricomycetes</taxon>
        <taxon>Agaricomycetidae</taxon>
        <taxon>Agaricales</taxon>
        <taxon>Tricholomatineae</taxon>
        <taxon>Clitocybaceae</taxon>
        <taxon>Collybia</taxon>
    </lineage>
</organism>
<reference evidence="1" key="1">
    <citation type="submission" date="2020-11" db="EMBL/GenBank/DDBJ databases">
        <authorList>
            <consortium name="DOE Joint Genome Institute"/>
            <person name="Ahrendt S."/>
            <person name="Riley R."/>
            <person name="Andreopoulos W."/>
            <person name="Labutti K."/>
            <person name="Pangilinan J."/>
            <person name="Ruiz-Duenas F.J."/>
            <person name="Barrasa J.M."/>
            <person name="Sanchez-Garcia M."/>
            <person name="Camarero S."/>
            <person name="Miyauchi S."/>
            <person name="Serrano A."/>
            <person name="Linde D."/>
            <person name="Babiker R."/>
            <person name="Drula E."/>
            <person name="Ayuso-Fernandez I."/>
            <person name="Pacheco R."/>
            <person name="Padilla G."/>
            <person name="Ferreira P."/>
            <person name="Barriuso J."/>
            <person name="Kellner H."/>
            <person name="Castanera R."/>
            <person name="Alfaro M."/>
            <person name="Ramirez L."/>
            <person name="Pisabarro A.G."/>
            <person name="Kuo A."/>
            <person name="Tritt A."/>
            <person name="Lipzen A."/>
            <person name="He G."/>
            <person name="Yan M."/>
            <person name="Ng V."/>
            <person name="Cullen D."/>
            <person name="Martin F."/>
            <person name="Rosso M.-N."/>
            <person name="Henrissat B."/>
            <person name="Hibbett D."/>
            <person name="Martinez A.T."/>
            <person name="Grigoriev I.V."/>
        </authorList>
    </citation>
    <scope>NUCLEOTIDE SEQUENCE</scope>
    <source>
        <strain evidence="1">CBS 247.69</strain>
    </source>
</reference>
<accession>A0A9P5Y4S0</accession>
<name>A0A9P5Y4S0_9AGAR</name>
<protein>
    <recommendedName>
        <fullName evidence="3">F-box domain-containing protein</fullName>
    </recommendedName>
</protein>
<comment type="caution">
    <text evidence="1">The sequence shown here is derived from an EMBL/GenBank/DDBJ whole genome shotgun (WGS) entry which is preliminary data.</text>
</comment>
<dbReference type="AlphaFoldDB" id="A0A9P5Y4S0"/>
<dbReference type="EMBL" id="MU150288">
    <property type="protein sequence ID" value="KAF9461180.1"/>
    <property type="molecule type" value="Genomic_DNA"/>
</dbReference>